<dbReference type="PANTHER" id="PTHR14289">
    <property type="entry name" value="F-BOX ONLY PROTEIN 3"/>
    <property type="match status" value="1"/>
</dbReference>
<evidence type="ECO:0000313" key="3">
    <source>
        <dbReference type="EMBL" id="CAI3943532.1"/>
    </source>
</evidence>
<evidence type="ECO:0000313" key="5">
    <source>
        <dbReference type="Proteomes" id="UP001154259"/>
    </source>
</evidence>
<dbReference type="Proteomes" id="UP001154259">
    <property type="component" value="Unassembled WGS sequence"/>
</dbReference>
<organism evidence="2 4">
    <name type="scientific">Commensalibacter communis</name>
    <dbReference type="NCBI Taxonomy" id="2972786"/>
    <lineage>
        <taxon>Bacteria</taxon>
        <taxon>Pseudomonadati</taxon>
        <taxon>Pseudomonadota</taxon>
        <taxon>Alphaproteobacteria</taxon>
        <taxon>Acetobacterales</taxon>
        <taxon>Acetobacteraceae</taxon>
    </lineage>
</organism>
<dbReference type="InterPro" id="IPR036767">
    <property type="entry name" value="ApaG_sf"/>
</dbReference>
<comment type="caution">
    <text evidence="2">The sequence shown here is derived from an EMBL/GenBank/DDBJ whole genome shotgun (WGS) entry which is preliminary data.</text>
</comment>
<dbReference type="EMBL" id="CAMXCM010000002">
    <property type="protein sequence ID" value="CAI3939970.1"/>
    <property type="molecule type" value="Genomic_DNA"/>
</dbReference>
<accession>A0A9W4X6J7</accession>
<gene>
    <name evidence="3" type="ORF">R53529_LOCUS1262</name>
    <name evidence="2" type="ORF">R53530_LOCUS1172</name>
</gene>
<dbReference type="Pfam" id="PF04379">
    <property type="entry name" value="DUF525"/>
    <property type="match status" value="1"/>
</dbReference>
<feature type="domain" description="ApaG" evidence="1">
    <location>
        <begin position="32"/>
        <end position="156"/>
    </location>
</feature>
<dbReference type="EMBL" id="CAMXCS010000002">
    <property type="protein sequence ID" value="CAI3943532.1"/>
    <property type="molecule type" value="Genomic_DNA"/>
</dbReference>
<dbReference type="Gene3D" id="2.60.40.1470">
    <property type="entry name" value="ApaG domain"/>
    <property type="match status" value="1"/>
</dbReference>
<dbReference type="GO" id="GO:0070987">
    <property type="term" value="P:error-free translesion synthesis"/>
    <property type="evidence" value="ECO:0007669"/>
    <property type="project" value="TreeGrafter"/>
</dbReference>
<protein>
    <submittedName>
        <fullName evidence="2 3">Uncharacterized conserved protein ApaG affecting Mg2+/Co2+ transport (ApaG)</fullName>
    </submittedName>
</protein>
<dbReference type="PROSITE" id="PS51087">
    <property type="entry name" value="APAG"/>
    <property type="match status" value="1"/>
</dbReference>
<dbReference type="InterPro" id="IPR007474">
    <property type="entry name" value="ApaG_domain"/>
</dbReference>
<keyword evidence="5" id="KW-1185">Reference proteome</keyword>
<reference evidence="2" key="1">
    <citation type="submission" date="2022-10" db="EMBL/GenBank/DDBJ databases">
        <authorList>
            <person name="Botero Cardona J."/>
        </authorList>
    </citation>
    <scope>NUCLEOTIDE SEQUENCE</scope>
    <source>
        <strain evidence="2">LMG 31819</strain>
        <strain evidence="3">R-53529</strain>
    </source>
</reference>
<dbReference type="RefSeq" id="WP_271789695.1">
    <property type="nucleotide sequence ID" value="NZ_CAMXCM010000002.1"/>
</dbReference>
<evidence type="ECO:0000313" key="2">
    <source>
        <dbReference type="EMBL" id="CAI3939970.1"/>
    </source>
</evidence>
<dbReference type="AlphaFoldDB" id="A0A9W4X6J7"/>
<dbReference type="SUPFAM" id="SSF110069">
    <property type="entry name" value="ApaG-like"/>
    <property type="match status" value="1"/>
</dbReference>
<dbReference type="Proteomes" id="UP001154255">
    <property type="component" value="Unassembled WGS sequence"/>
</dbReference>
<evidence type="ECO:0000259" key="1">
    <source>
        <dbReference type="PROSITE" id="PS51087"/>
    </source>
</evidence>
<proteinExistence type="predicted"/>
<dbReference type="PANTHER" id="PTHR14289:SF16">
    <property type="entry name" value="POLYMERASE DELTA-INTERACTING PROTEIN 2"/>
    <property type="match status" value="1"/>
</dbReference>
<sequence length="159" mass="18533">MQYHIPPLLFSSITKTDKRQYQDLLQNPCVFEAQSHHIHIAIYPFWLEEYSFPRRSIYSWGYHVRIENHNPNPISILKKNWNIIQSNNHIKTINTPIIADDDALLNVGEACDYTSCITLDTPSNIIKGYYIISKDTEQTINIDIPSFTLDNPHELFSIN</sequence>
<evidence type="ECO:0000313" key="4">
    <source>
        <dbReference type="Proteomes" id="UP001154255"/>
    </source>
</evidence>
<name>A0A9W4X6J7_9PROT</name>